<evidence type="ECO:0000256" key="2">
    <source>
        <dbReference type="SAM" id="MobiDB-lite"/>
    </source>
</evidence>
<feature type="region of interest" description="Disordered" evidence="2">
    <location>
        <begin position="414"/>
        <end position="435"/>
    </location>
</feature>
<dbReference type="InterPro" id="IPR013216">
    <property type="entry name" value="Methyltransf_11"/>
</dbReference>
<evidence type="ECO:0000256" key="1">
    <source>
        <dbReference type="ARBA" id="ARBA00022679"/>
    </source>
</evidence>
<dbReference type="GO" id="GO:0032259">
    <property type="term" value="P:methylation"/>
    <property type="evidence" value="ECO:0007669"/>
    <property type="project" value="UniProtKB-KW"/>
</dbReference>
<dbReference type="GO" id="GO:0005783">
    <property type="term" value="C:endoplasmic reticulum"/>
    <property type="evidence" value="ECO:0007669"/>
    <property type="project" value="TreeGrafter"/>
</dbReference>
<dbReference type="InterPro" id="IPR029063">
    <property type="entry name" value="SAM-dependent_MTases_sf"/>
</dbReference>
<reference evidence="5 7" key="2">
    <citation type="submission" date="2023-09" db="EMBL/GenBank/DDBJ databases">
        <title>Complete-Gapless Cercospora beticola genome.</title>
        <authorList>
            <person name="Wyatt N.A."/>
            <person name="Spanner R.E."/>
            <person name="Bolton M.D."/>
        </authorList>
    </citation>
    <scope>NUCLEOTIDE SEQUENCE [LARGE SCALE GENOMIC DNA]</scope>
    <source>
        <strain evidence="5">Cb09-40</strain>
    </source>
</reference>
<dbReference type="Proteomes" id="UP000230605">
    <property type="component" value="Chromosome 1"/>
</dbReference>
<feature type="region of interest" description="Disordered" evidence="2">
    <location>
        <begin position="1"/>
        <end position="29"/>
    </location>
</feature>
<dbReference type="Proteomes" id="UP001302367">
    <property type="component" value="Chromosome 1"/>
</dbReference>
<dbReference type="AlphaFoldDB" id="A0A2G5I8W4"/>
<dbReference type="Pfam" id="PF08241">
    <property type="entry name" value="Methyltransf_11"/>
    <property type="match status" value="1"/>
</dbReference>
<reference evidence="4 6" key="1">
    <citation type="submission" date="2015-10" db="EMBL/GenBank/DDBJ databases">
        <title>The cercosporin biosynthetic gene cluster was horizontally transferred to several fungal lineages and shown to be expanded in Cercospora beticola based on microsynteny with recipient genomes.</title>
        <authorList>
            <person name="De Jonge R."/>
            <person name="Ebert M.K."/>
            <person name="Suttle J.C."/>
            <person name="Jurick Ii W.M."/>
            <person name="Secor G.A."/>
            <person name="Thomma B.P."/>
            <person name="Van De Peer Y."/>
            <person name="Bolton M.D."/>
        </authorList>
    </citation>
    <scope>NUCLEOTIDE SEQUENCE [LARGE SCALE GENOMIC DNA]</scope>
    <source>
        <strain evidence="4 6">09-40</strain>
    </source>
</reference>
<dbReference type="GO" id="GO:0006696">
    <property type="term" value="P:ergosterol biosynthetic process"/>
    <property type="evidence" value="ECO:0007669"/>
    <property type="project" value="TreeGrafter"/>
</dbReference>
<keyword evidence="4" id="KW-0489">Methyltransferase</keyword>
<evidence type="ECO:0000313" key="4">
    <source>
        <dbReference type="EMBL" id="PIB01235.1"/>
    </source>
</evidence>
<accession>A0A2G5I8W4</accession>
<protein>
    <submittedName>
        <fullName evidence="4">Sterol 24-C-methyltransferase</fullName>
    </submittedName>
</protein>
<feature type="compositionally biased region" description="Basic and acidic residues" evidence="2">
    <location>
        <begin position="8"/>
        <end position="29"/>
    </location>
</feature>
<evidence type="ECO:0000313" key="5">
    <source>
        <dbReference type="EMBL" id="WPA96913.1"/>
    </source>
</evidence>
<dbReference type="PANTHER" id="PTHR44068:SF4">
    <property type="entry name" value="S-ADENOSYL-METHIONINE-STEROL-C-METHYLTRANSFERAS (AFU_ORTHOLOGUE AFUA_4G09190)"/>
    <property type="match status" value="1"/>
</dbReference>
<dbReference type="Gene3D" id="3.40.50.150">
    <property type="entry name" value="Vaccinia Virus protein VP39"/>
    <property type="match status" value="1"/>
</dbReference>
<dbReference type="CDD" id="cd02440">
    <property type="entry name" value="AdoMet_MTases"/>
    <property type="match status" value="1"/>
</dbReference>
<dbReference type="SUPFAM" id="SSF53335">
    <property type="entry name" value="S-adenosyl-L-methionine-dependent methyltransferases"/>
    <property type="match status" value="1"/>
</dbReference>
<sequence length="448" mass="49038">MQANGALDARHRPESCHADQLKRPRGTRPTERFHTALRSYRVLRDLTPQQIQNFMDSYLIYSLDWADEGKMVATLGRDYENVVGQKLADYYCVLNHLCALGELEKMYIPPAMDLDQNITMNQILYERQICDELQLPPSNARVLELGCGRGRVAAHISSLTSAQITGLNIDADQIASAQVFNTQQSLHNTFIRADFNSLPLPLEDSSFDAFYQIQAFSLAKDHDALCRELFRLLKPGARLSLLDWVSLEAYNPNDPHHIQLMTRIKPLIGAVGTPTPASLATSLEKAGFVVLDSRNVSINGLQAPLIERADGFFRTLKRVVLGGVKVGLLPGHFRTLFERLTRDCDAFVEADREGLCTTSWRWLAEKPMVQSPGPVETDAVGLGVVGLEVAAVTTGQGGKAAAVEGNGDSAYASLSSSQEAVDRQGEKKAGVAGTEMVSGVANGKQAVR</sequence>
<dbReference type="InterPro" id="IPR050447">
    <property type="entry name" value="Erg6_SMT_methyltransf"/>
</dbReference>
<name>A0A2G5I8W4_CERBT</name>
<evidence type="ECO:0000313" key="7">
    <source>
        <dbReference type="Proteomes" id="UP001302367"/>
    </source>
</evidence>
<proteinExistence type="predicted"/>
<dbReference type="GO" id="GO:0003838">
    <property type="term" value="F:sterol 24-C-methyltransferase activity"/>
    <property type="evidence" value="ECO:0007669"/>
    <property type="project" value="TreeGrafter"/>
</dbReference>
<feature type="domain" description="Methyltransferase type 11" evidence="3">
    <location>
        <begin position="143"/>
        <end position="239"/>
    </location>
</feature>
<gene>
    <name evidence="4" type="ORF">CB0940_01475</name>
    <name evidence="5" type="ORF">RHO25_001521</name>
</gene>
<dbReference type="EMBL" id="CP134184">
    <property type="protein sequence ID" value="WPA96913.1"/>
    <property type="molecule type" value="Genomic_DNA"/>
</dbReference>
<organism evidence="4 6">
    <name type="scientific">Cercospora beticola</name>
    <name type="common">Sugarbeet leaf spot fungus</name>
    <dbReference type="NCBI Taxonomy" id="122368"/>
    <lineage>
        <taxon>Eukaryota</taxon>
        <taxon>Fungi</taxon>
        <taxon>Dikarya</taxon>
        <taxon>Ascomycota</taxon>
        <taxon>Pezizomycotina</taxon>
        <taxon>Dothideomycetes</taxon>
        <taxon>Dothideomycetidae</taxon>
        <taxon>Mycosphaerellales</taxon>
        <taxon>Mycosphaerellaceae</taxon>
        <taxon>Cercospora</taxon>
    </lineage>
</organism>
<keyword evidence="1 4" id="KW-0808">Transferase</keyword>
<dbReference type="PANTHER" id="PTHR44068">
    <property type="entry name" value="ZGC:194242"/>
    <property type="match status" value="1"/>
</dbReference>
<evidence type="ECO:0000259" key="3">
    <source>
        <dbReference type="Pfam" id="PF08241"/>
    </source>
</evidence>
<evidence type="ECO:0000313" key="6">
    <source>
        <dbReference type="Proteomes" id="UP000230605"/>
    </source>
</evidence>
<dbReference type="OrthoDB" id="540004at2759"/>
<feature type="compositionally biased region" description="Basic and acidic residues" evidence="2">
    <location>
        <begin position="420"/>
        <end position="429"/>
    </location>
</feature>
<keyword evidence="7" id="KW-1185">Reference proteome</keyword>
<dbReference type="EMBL" id="LKMD01000100">
    <property type="protein sequence ID" value="PIB01235.1"/>
    <property type="molecule type" value="Genomic_DNA"/>
</dbReference>